<evidence type="ECO:0000259" key="4">
    <source>
        <dbReference type="PROSITE" id="PS50110"/>
    </source>
</evidence>
<feature type="region of interest" description="Disordered" evidence="3">
    <location>
        <begin position="1"/>
        <end position="21"/>
    </location>
</feature>
<keyword evidence="1 2" id="KW-0597">Phosphoprotein</keyword>
<feature type="modified residue" description="4-aspartylphosphate" evidence="2">
    <location>
        <position position="87"/>
    </location>
</feature>
<reference evidence="5" key="1">
    <citation type="submission" date="2020-05" db="EMBL/GenBank/DDBJ databases">
        <title>WGS assembly of Panicum virgatum.</title>
        <authorList>
            <person name="Lovell J.T."/>
            <person name="Jenkins J."/>
            <person name="Shu S."/>
            <person name="Juenger T.E."/>
            <person name="Schmutz J."/>
        </authorList>
    </citation>
    <scope>NUCLEOTIDE SEQUENCE</scope>
    <source>
        <strain evidence="5">AP13</strain>
    </source>
</reference>
<dbReference type="GO" id="GO:0000160">
    <property type="term" value="P:phosphorelay signal transduction system"/>
    <property type="evidence" value="ECO:0007669"/>
    <property type="project" value="InterPro"/>
</dbReference>
<dbReference type="CDD" id="cd17546">
    <property type="entry name" value="REC_hyHK_CKI1_RcsC-like"/>
    <property type="match status" value="1"/>
</dbReference>
<comment type="caution">
    <text evidence="5">The sequence shown here is derived from an EMBL/GenBank/DDBJ whole genome shotgun (WGS) entry which is preliminary data.</text>
</comment>
<evidence type="ECO:0000256" key="2">
    <source>
        <dbReference type="PROSITE-ProRule" id="PRU00169"/>
    </source>
</evidence>
<accession>A0A8T0NND5</accession>
<feature type="region of interest" description="Disordered" evidence="3">
    <location>
        <begin position="158"/>
        <end position="191"/>
    </location>
</feature>
<organism evidence="5 6">
    <name type="scientific">Panicum virgatum</name>
    <name type="common">Blackwell switchgrass</name>
    <dbReference type="NCBI Taxonomy" id="38727"/>
    <lineage>
        <taxon>Eukaryota</taxon>
        <taxon>Viridiplantae</taxon>
        <taxon>Streptophyta</taxon>
        <taxon>Embryophyta</taxon>
        <taxon>Tracheophyta</taxon>
        <taxon>Spermatophyta</taxon>
        <taxon>Magnoliopsida</taxon>
        <taxon>Liliopsida</taxon>
        <taxon>Poales</taxon>
        <taxon>Poaceae</taxon>
        <taxon>PACMAD clade</taxon>
        <taxon>Panicoideae</taxon>
        <taxon>Panicodae</taxon>
        <taxon>Paniceae</taxon>
        <taxon>Panicinae</taxon>
        <taxon>Panicum</taxon>
        <taxon>Panicum sect. Hiantes</taxon>
    </lineage>
</organism>
<dbReference type="Proteomes" id="UP000823388">
    <property type="component" value="Chromosome 9K"/>
</dbReference>
<evidence type="ECO:0000313" key="6">
    <source>
        <dbReference type="Proteomes" id="UP000823388"/>
    </source>
</evidence>
<dbReference type="EMBL" id="CM029053">
    <property type="protein sequence ID" value="KAG2548686.1"/>
    <property type="molecule type" value="Genomic_DNA"/>
</dbReference>
<dbReference type="PANTHER" id="PTHR45339">
    <property type="entry name" value="HYBRID SIGNAL TRANSDUCTION HISTIDINE KINASE J"/>
    <property type="match status" value="1"/>
</dbReference>
<dbReference type="OrthoDB" id="550524at2759"/>
<dbReference type="PANTHER" id="PTHR45339:SF5">
    <property type="entry name" value="HISTIDINE KINASE"/>
    <property type="match status" value="1"/>
</dbReference>
<dbReference type="SUPFAM" id="SSF52172">
    <property type="entry name" value="CheY-like"/>
    <property type="match status" value="1"/>
</dbReference>
<evidence type="ECO:0000313" key="5">
    <source>
        <dbReference type="EMBL" id="KAG2548686.1"/>
    </source>
</evidence>
<dbReference type="Pfam" id="PF00072">
    <property type="entry name" value="Response_reg"/>
    <property type="match status" value="1"/>
</dbReference>
<keyword evidence="6" id="KW-1185">Reference proteome</keyword>
<feature type="domain" description="Response regulatory" evidence="4">
    <location>
        <begin position="23"/>
        <end position="157"/>
    </location>
</feature>
<dbReference type="InterPro" id="IPR011006">
    <property type="entry name" value="CheY-like_superfamily"/>
</dbReference>
<dbReference type="InterPro" id="IPR001789">
    <property type="entry name" value="Sig_transdc_resp-reg_receiver"/>
</dbReference>
<protein>
    <recommendedName>
        <fullName evidence="4">Response regulatory domain-containing protein</fullName>
    </recommendedName>
</protein>
<gene>
    <name evidence="5" type="ORF">PVAP13_9KG220600</name>
</gene>
<feature type="compositionally biased region" description="Basic and acidic residues" evidence="3">
    <location>
        <begin position="7"/>
        <end position="18"/>
    </location>
</feature>
<name>A0A8T0NND5_PANVG</name>
<proteinExistence type="predicted"/>
<sequence length="191" mass="20216">MAAHSGSESEPRAEDEKPLTGTRVLLVEDTLALQTIGKKILHQLGATVEAAEDGAKAASMFGAALEQAAAGSGTVAASTPYDVILMDFQMPVMDGYEATGRIREAESRCGIRRTPIIALTAHAVEEEARRTILAGMDLHLTKPMERRSIAEAVRRVRGGQGPGMTTTTLPAPPPCRCIDQRSPGGHSTRDG</sequence>
<dbReference type="Gene3D" id="3.40.50.2300">
    <property type="match status" value="1"/>
</dbReference>
<evidence type="ECO:0000256" key="1">
    <source>
        <dbReference type="ARBA" id="ARBA00022553"/>
    </source>
</evidence>
<dbReference type="SMART" id="SM00448">
    <property type="entry name" value="REC"/>
    <property type="match status" value="1"/>
</dbReference>
<dbReference type="AlphaFoldDB" id="A0A8T0NND5"/>
<dbReference type="PROSITE" id="PS50110">
    <property type="entry name" value="RESPONSE_REGULATORY"/>
    <property type="match status" value="1"/>
</dbReference>
<evidence type="ECO:0000256" key="3">
    <source>
        <dbReference type="SAM" id="MobiDB-lite"/>
    </source>
</evidence>